<dbReference type="SUPFAM" id="SSF52743">
    <property type="entry name" value="Subtilisin-like"/>
    <property type="match status" value="1"/>
</dbReference>
<dbReference type="GO" id="GO:0005737">
    <property type="term" value="C:cytoplasm"/>
    <property type="evidence" value="ECO:0007669"/>
    <property type="project" value="UniProtKB-SubCell"/>
</dbReference>
<dbReference type="InterPro" id="IPR023828">
    <property type="entry name" value="Peptidase_S8_Ser-AS"/>
</dbReference>
<evidence type="ECO:0000313" key="12">
    <source>
        <dbReference type="Proteomes" id="UP001319200"/>
    </source>
</evidence>
<dbReference type="NCBIfam" id="NF012200">
    <property type="entry name" value="choice_anch_D"/>
    <property type="match status" value="1"/>
</dbReference>
<dbReference type="Gene3D" id="3.40.50.200">
    <property type="entry name" value="Peptidase S8/S53 domain"/>
    <property type="match status" value="1"/>
</dbReference>
<dbReference type="PROSITE" id="PS50853">
    <property type="entry name" value="FN3"/>
    <property type="match status" value="1"/>
</dbReference>
<dbReference type="InterPro" id="IPR003961">
    <property type="entry name" value="FN3_dom"/>
</dbReference>
<evidence type="ECO:0000256" key="1">
    <source>
        <dbReference type="ARBA" id="ARBA00004138"/>
    </source>
</evidence>
<dbReference type="PROSITE" id="PS00138">
    <property type="entry name" value="SUBTILASE_SER"/>
    <property type="match status" value="1"/>
</dbReference>
<dbReference type="RefSeq" id="WP_254166312.1">
    <property type="nucleotide sequence ID" value="NZ_JAHESF010000020.1"/>
</dbReference>
<evidence type="ECO:0000256" key="2">
    <source>
        <dbReference type="ARBA" id="ARBA00004496"/>
    </source>
</evidence>
<keyword evidence="12" id="KW-1185">Reference proteome</keyword>
<comment type="caution">
    <text evidence="11">The sequence shown here is derived from an EMBL/GenBank/DDBJ whole genome shotgun (WGS) entry which is preliminary data.</text>
</comment>
<gene>
    <name evidence="11" type="ORF">KK083_19140</name>
</gene>
<evidence type="ECO:0000259" key="10">
    <source>
        <dbReference type="PROSITE" id="PS50853"/>
    </source>
</evidence>
<dbReference type="Gene3D" id="2.60.120.200">
    <property type="match status" value="1"/>
</dbReference>
<dbReference type="Proteomes" id="UP001319200">
    <property type="component" value="Unassembled WGS sequence"/>
</dbReference>
<keyword evidence="6 9" id="KW-0720">Serine protease</keyword>
<evidence type="ECO:0000256" key="6">
    <source>
        <dbReference type="ARBA" id="ARBA00022825"/>
    </source>
</evidence>
<evidence type="ECO:0000256" key="7">
    <source>
        <dbReference type="ARBA" id="ARBA00023069"/>
    </source>
</evidence>
<dbReference type="InterPro" id="IPR015500">
    <property type="entry name" value="Peptidase_S8_subtilisin-rel"/>
</dbReference>
<dbReference type="InterPro" id="IPR026444">
    <property type="entry name" value="Secre_tail"/>
</dbReference>
<keyword evidence="5 9" id="KW-0378">Hydrolase</keyword>
<evidence type="ECO:0000256" key="3">
    <source>
        <dbReference type="ARBA" id="ARBA00022490"/>
    </source>
</evidence>
<sequence length="2653" mass="279221">MKYIYVNVQRLALIYAVAVGLVVLTANLALAQQRTEFEPGTLRIKVSEELAQRLETTRMSRNADNVLLTGVQSLDLANIRYKVSSFQRVFRPAGKFEAKHRRYGLHRWYEIRMDKSTPVAEALASYGAIDHIEKAEPSYSKKIIGSDKKGFGPIRVSEKASKAPLIGLANDPLLASQWHYNNTGQAGGTPDSDISLFQAWTIETGTPNVVVAVTDGGAQVNHPDLAANMWVNSDEIPGNDIDDDNNGFVDDYNGYGFGDNTGEIAPDDHGTHTSGTIAAVTNNAVGVAGVAGGSGIGDGARIMTLAAFGGTANGGFAESYVYGADNGAVISQNSWGYTFPDVFEQAVLDGIDYFIAEAGKDENGNQVGPMRGGIVIFAAGNEDDDGNWYPGFYDKTLAVGGRTNQDKKAWYSNYGAWVDISAPGGETFVADDPHGVLSTIAGGQYAFFQGTSMACPHVSGVAALVVSKFGGNGFTPEMLRGRLTQLVDDVDAADPPFTGLLGSGRLNAFKALQSDDGNAPAAITDLAATSATITSVTLAWTAPADPGNGSASVYDIRYSTAPITSANFGAATAVANPPAPSPAGSVQSYTVTGLAGGTQYYFAIKAADFFGNYSAISNVVAQATNFPPVITVFPDTLTAQLQSTQSTTRQLTIVNSGAGVLNFQFDGLASTDFATPSPVSGTVAAYDTLKVTVTIDASELLPGTYAQDLIVTSNDPSDPSITIPVVLTVISNGKPIASVAPDTLNFGPVFESGSKTLEVTVHNAGAEVLHIAPVTSSAGEFTTSVTDTLDVAPFDDAVIAVTYSPSGLGADSGTLSIGTNDSLNAVLTVYLTGEGVPAPDLEVTPLSLSAQLNTGRTETQTLTLKNTGGSDLQFSVEVSTAAATTLATEQTITIPSGEIQQSSAQLKDNATSGYPAQVRLRSEAQMAAEAKVLVLTPDNNVNDIASILDAFSDVDADIFPKAALPSITLADLAGYDVVFTTNNTQWLQSGAVDPEVIGDLLADYIDAGGKVISNQFTYSYDAWKLEGRFIDEQYGPFIPSTTDAQINVTLGDILAPTHPVMQGVSTLTYSGFVQNVALAPGAVALAEWSNGQLFLAANANVVALNMLPSLGNGGPLQFSGDLPLIYHNAIRYLSGPGFVQVSPAQGVIAAGAQLDLEVTFDATGLDSGVYEASIDIATNVPGQGTVSVPATLTVLGPEFTVSPDSLQAELEKDQTSTQVLVLRNNGPDDQTFTVDVEGVGASAGITMIQRILPAGAEARTAAPDPAEKIRHNASQRVSADLSSEAAHDTGRPDAGNYALRSALAVPASATQYATDFENFSLADVNGQQGWFGQFGNWRIEADNAYSGSQHFRGLSDGLGLSAAVSPLVPIGSEEKSTTSMKLNIQGTGVTWQIIPQSPTAGLVSTRIQFAPNGTVSALISNGSGGAAFDSFATTPSGYFELTVEVDRDSSYFHVYFDGTRVYTGQGFAGDIEEVVILSGMEAAGPTLDLDDFKIIDGKKASGVSFLNVSPLSGNLPSGSSVELTVTFNSNDLEFGTYDANINIKVASTRLTVPASLRVFGDPEIDVDPTFLQATVDFREDTTKILTISNTGGNPLSYNLQVIGAATSGEPLLAVAKAKQSTRVVSDKTRAKIERDERDSPVVEPKPSTLQLLTGTAVLQEDFEDALFPPAGWQVIDHAGTGVVWDFAAAYGEDNYAGTGEAATASSDAAGEVEFDTELITPAISTAGFKNIAVQYNVNYQNFAGLDFLDLDIQVDGGAWTNVLRWNEDHGSLHGTGVSVTAALAGYIGNGSSFRLRWHYYDPNTGDFDWYAQVDDVVIYGDPRAWLSVSPASGTIPVQGTATIEAHFDAADIGAGSYVAGILVSSNAAEDPLVGVVAQLTVRSPAVMSVTPTSLYQELLVDEQATQTITIANSGASVLKYAFGNTPVPAAVTAVPQERRETSPRTAPSTERVDLADIKAILSGYSLTAATPLYVTGFEDFAPGDINGQKGWVGQFSNWDIEAENPFEGSQHIRSVSDGLGATRAFSPVVAIGTDSISSATVRLEVETGVTWQVVPQSPSATFVNTRIQIAANGTLSALVKDAGGNAVFAPIAATLPSGYFELRIDVKRATSVFTVLIDGEAVFTGQGFAGNIEQLVFFSAMEVLGPVMDIDNVAIFDGPAQAPWLTYSPKAGYVLPGQSATITVNFNAADLEAGFYTDTLKLSSNDPAHAQTEIPVTLKVLVNTPPVLAAISPLTVRELSSADVSFTATDIDNEPVTVVLEEDLAFITPLSTSNGNASYRIKPLPGDAGTYNLSVTATDARGKSDAKVFQLTVTPYGVVSFTLFNTRTNLPVTTFTDTVEIDMTQPDFSKLTFRANTDPSTVGSVRFRLDNENTNTDNTAPYSLNTLSTYLLLLLGGEEHTLTATAYTQKNGGGTAGRSLTAVIRIVNPARVTDLDVVKLNGSKLADLTNGTVIDVSKTAYKKINIKANASGGKVKSVVFTLNGVNYRTDNLAPYQLGGVGSLIDLPWPAVPGSYQLTATPYSEIYGLGIAGQPLTVSFTVINGVATASARSRGPEEGDELKISEESPDSFLNIYPVPVRDELHIELHEKTPMHVGVFIHNAQGVEVFTDDGGSDKFRSYSISTGKLGMRPGVYFLQVRYEDGRSAVKKILKE</sequence>
<evidence type="ECO:0000256" key="8">
    <source>
        <dbReference type="ARBA" id="ARBA00023273"/>
    </source>
</evidence>
<dbReference type="Pfam" id="PF00041">
    <property type="entry name" value="fn3"/>
    <property type="match status" value="1"/>
</dbReference>
<dbReference type="GO" id="GO:0004252">
    <property type="term" value="F:serine-type endopeptidase activity"/>
    <property type="evidence" value="ECO:0007669"/>
    <property type="project" value="UniProtKB-UniRule"/>
</dbReference>
<dbReference type="PANTHER" id="PTHR42884">
    <property type="entry name" value="PROPROTEIN CONVERTASE SUBTILISIN/KEXIN-RELATED"/>
    <property type="match status" value="1"/>
</dbReference>
<dbReference type="Pfam" id="PF22544">
    <property type="entry name" value="HYDIN_VesB_CFA65-like_Ig"/>
    <property type="match status" value="1"/>
</dbReference>
<dbReference type="InterPro" id="IPR000209">
    <property type="entry name" value="Peptidase_S8/S53_dom"/>
</dbReference>
<feature type="domain" description="Fibronectin type-III" evidence="10">
    <location>
        <begin position="522"/>
        <end position="629"/>
    </location>
</feature>
<keyword evidence="7" id="KW-0969">Cilium</keyword>
<dbReference type="SMART" id="SM00060">
    <property type="entry name" value="FN3"/>
    <property type="match status" value="2"/>
</dbReference>
<comment type="similarity">
    <text evidence="9">Belongs to the peptidase S8 family.</text>
</comment>
<dbReference type="Pfam" id="PF17963">
    <property type="entry name" value="Big_9"/>
    <property type="match status" value="1"/>
</dbReference>
<dbReference type="EMBL" id="JAHESF010000020">
    <property type="protein sequence ID" value="MBT1699018.1"/>
    <property type="molecule type" value="Genomic_DNA"/>
</dbReference>
<dbReference type="SUPFAM" id="SSF52317">
    <property type="entry name" value="Class I glutamine amidotransferase-like"/>
    <property type="match status" value="1"/>
</dbReference>
<dbReference type="NCBIfam" id="NF038128">
    <property type="entry name" value="choice_anch_J"/>
    <property type="match status" value="1"/>
</dbReference>
<dbReference type="SUPFAM" id="SSF49265">
    <property type="entry name" value="Fibronectin type III"/>
    <property type="match status" value="1"/>
</dbReference>
<organism evidence="11 12">
    <name type="scientific">Chryseosolibacter histidini</name>
    <dbReference type="NCBI Taxonomy" id="2782349"/>
    <lineage>
        <taxon>Bacteria</taxon>
        <taxon>Pseudomonadati</taxon>
        <taxon>Bacteroidota</taxon>
        <taxon>Cytophagia</taxon>
        <taxon>Cytophagales</taxon>
        <taxon>Chryseotaleaceae</taxon>
        <taxon>Chryseosolibacter</taxon>
    </lineage>
</organism>
<dbReference type="PRINTS" id="PR00723">
    <property type="entry name" value="SUBTILISIN"/>
</dbReference>
<dbReference type="CDD" id="cd00063">
    <property type="entry name" value="FN3"/>
    <property type="match status" value="1"/>
</dbReference>
<dbReference type="PANTHER" id="PTHR42884:SF14">
    <property type="entry name" value="NEUROENDOCRINE CONVERTASE 1"/>
    <property type="match status" value="1"/>
</dbReference>
<keyword evidence="8" id="KW-0966">Cell projection</keyword>
<dbReference type="InterPro" id="IPR029062">
    <property type="entry name" value="Class_I_gatase-like"/>
</dbReference>
<dbReference type="PROSITE" id="PS51892">
    <property type="entry name" value="SUBTILASE"/>
    <property type="match status" value="1"/>
</dbReference>
<accession>A0AAP2DMD8</accession>
<feature type="active site" description="Charge relay system" evidence="9">
    <location>
        <position position="215"/>
    </location>
</feature>
<protein>
    <submittedName>
        <fullName evidence="11">S8 family serine peptidase</fullName>
    </submittedName>
</protein>
<dbReference type="InterPro" id="IPR036116">
    <property type="entry name" value="FN3_sf"/>
</dbReference>
<comment type="subcellular location">
    <subcellularLocation>
        <location evidence="1">Cell projection</location>
        <location evidence="1">Cilium</location>
    </subcellularLocation>
    <subcellularLocation>
        <location evidence="2">Cytoplasm</location>
    </subcellularLocation>
</comment>
<feature type="active site" description="Charge relay system" evidence="9">
    <location>
        <position position="452"/>
    </location>
</feature>
<evidence type="ECO:0000256" key="5">
    <source>
        <dbReference type="ARBA" id="ARBA00022801"/>
    </source>
</evidence>
<evidence type="ECO:0000256" key="9">
    <source>
        <dbReference type="PROSITE-ProRule" id="PRU01240"/>
    </source>
</evidence>
<evidence type="ECO:0000256" key="4">
    <source>
        <dbReference type="ARBA" id="ARBA00022670"/>
    </source>
</evidence>
<feature type="active site" description="Charge relay system" evidence="9">
    <location>
        <position position="269"/>
    </location>
</feature>
<dbReference type="Gene3D" id="2.60.40.10">
    <property type="entry name" value="Immunoglobulins"/>
    <property type="match status" value="8"/>
</dbReference>
<dbReference type="InterPro" id="IPR053879">
    <property type="entry name" value="HYDIN_VesB_CFA65-like_Ig"/>
</dbReference>
<keyword evidence="4 9" id="KW-0645">Protease</keyword>
<dbReference type="InterPro" id="IPR013783">
    <property type="entry name" value="Ig-like_fold"/>
</dbReference>
<keyword evidence="3" id="KW-0963">Cytoplasm</keyword>
<dbReference type="NCBIfam" id="TIGR04183">
    <property type="entry name" value="Por_Secre_tail"/>
    <property type="match status" value="1"/>
</dbReference>
<dbReference type="Pfam" id="PF00082">
    <property type="entry name" value="Peptidase_S8"/>
    <property type="match status" value="1"/>
</dbReference>
<name>A0AAP2DMD8_9BACT</name>
<proteinExistence type="inferred from homology"/>
<reference evidence="11 12" key="1">
    <citation type="submission" date="2021-05" db="EMBL/GenBank/DDBJ databases">
        <title>A Polyphasic approach of four new species of the genus Ohtaekwangia: Ohtaekwangia histidinii sp. nov., Ohtaekwangia cretensis sp. nov., Ohtaekwangia indiensis sp. nov., Ohtaekwangia reichenbachii sp. nov. from diverse environment.</title>
        <authorList>
            <person name="Octaviana S."/>
        </authorList>
    </citation>
    <scope>NUCLEOTIDE SEQUENCE [LARGE SCALE GENOMIC DNA]</scope>
    <source>
        <strain evidence="11 12">PWU4</strain>
    </source>
</reference>
<dbReference type="GO" id="GO:0016020">
    <property type="term" value="C:membrane"/>
    <property type="evidence" value="ECO:0007669"/>
    <property type="project" value="TreeGrafter"/>
</dbReference>
<evidence type="ECO:0000313" key="11">
    <source>
        <dbReference type="EMBL" id="MBT1699018.1"/>
    </source>
</evidence>
<dbReference type="GO" id="GO:0016485">
    <property type="term" value="P:protein processing"/>
    <property type="evidence" value="ECO:0007669"/>
    <property type="project" value="TreeGrafter"/>
</dbReference>
<dbReference type="InterPro" id="IPR036852">
    <property type="entry name" value="Peptidase_S8/S53_dom_sf"/>
</dbReference>